<dbReference type="NCBIfam" id="NF037955">
    <property type="entry name" value="mfs"/>
    <property type="match status" value="1"/>
</dbReference>
<accession>A0A4P7P173</accession>
<keyword evidence="6 8" id="KW-1133">Transmembrane helix</keyword>
<dbReference type="PIRSF" id="PIRSF004925">
    <property type="entry name" value="HcaT"/>
    <property type="match status" value="1"/>
</dbReference>
<feature type="transmembrane region" description="Helical" evidence="8">
    <location>
        <begin position="76"/>
        <end position="94"/>
    </location>
</feature>
<keyword evidence="11" id="KW-1185">Reference proteome</keyword>
<dbReference type="GO" id="GO:0005886">
    <property type="term" value="C:plasma membrane"/>
    <property type="evidence" value="ECO:0007669"/>
    <property type="project" value="UniProtKB-SubCell"/>
</dbReference>
<evidence type="ECO:0000256" key="4">
    <source>
        <dbReference type="ARBA" id="ARBA00022519"/>
    </source>
</evidence>
<feature type="domain" description="Major facilitator superfamily (MFS) profile" evidence="9">
    <location>
        <begin position="204"/>
        <end position="392"/>
    </location>
</feature>
<dbReference type="RefSeq" id="WP_135796180.1">
    <property type="nucleotide sequence ID" value="NZ_CP032096.1"/>
</dbReference>
<evidence type="ECO:0000256" key="7">
    <source>
        <dbReference type="ARBA" id="ARBA00023136"/>
    </source>
</evidence>
<evidence type="ECO:0000256" key="3">
    <source>
        <dbReference type="ARBA" id="ARBA00022475"/>
    </source>
</evidence>
<dbReference type="OrthoDB" id="9150135at2"/>
<feature type="transmembrane region" description="Helical" evidence="8">
    <location>
        <begin position="269"/>
        <end position="288"/>
    </location>
</feature>
<evidence type="ECO:0000256" key="1">
    <source>
        <dbReference type="ARBA" id="ARBA00004429"/>
    </source>
</evidence>
<reference evidence="10 11" key="1">
    <citation type="submission" date="2018-08" db="EMBL/GenBank/DDBJ databases">
        <title>Horizontal acquisition of hydrogen conversion ability and other habitat adaptations in Hydrogenovibrio crunogenus strains.</title>
        <authorList>
            <person name="Gonnella G."/>
            <person name="Adam N."/>
            <person name="Perner M."/>
        </authorList>
    </citation>
    <scope>NUCLEOTIDE SEQUENCE [LARGE SCALE GENOMIC DNA]</scope>
    <source>
        <strain evidence="10 11">SP-41</strain>
    </source>
</reference>
<evidence type="ECO:0000256" key="6">
    <source>
        <dbReference type="ARBA" id="ARBA00022989"/>
    </source>
</evidence>
<feature type="transmembrane region" description="Helical" evidence="8">
    <location>
        <begin position="294"/>
        <end position="317"/>
    </location>
</feature>
<dbReference type="InterPro" id="IPR020846">
    <property type="entry name" value="MFS_dom"/>
</dbReference>
<feature type="transmembrane region" description="Helical" evidence="8">
    <location>
        <begin position="359"/>
        <end position="380"/>
    </location>
</feature>
<feature type="transmembrane region" description="Helical" evidence="8">
    <location>
        <begin position="100"/>
        <end position="123"/>
    </location>
</feature>
<dbReference type="InterPro" id="IPR026032">
    <property type="entry name" value="HcaT-like"/>
</dbReference>
<dbReference type="InterPro" id="IPR024989">
    <property type="entry name" value="MFS_assoc_dom"/>
</dbReference>
<evidence type="ECO:0000313" key="11">
    <source>
        <dbReference type="Proteomes" id="UP000296201"/>
    </source>
</evidence>
<evidence type="ECO:0000259" key="9">
    <source>
        <dbReference type="PROSITE" id="PS50850"/>
    </source>
</evidence>
<keyword evidence="7 8" id="KW-0472">Membrane</keyword>
<dbReference type="Pfam" id="PF12832">
    <property type="entry name" value="MFS_1_like"/>
    <property type="match status" value="1"/>
</dbReference>
<keyword evidence="2" id="KW-0813">Transport</keyword>
<dbReference type="PROSITE" id="PS50850">
    <property type="entry name" value="MFS"/>
    <property type="match status" value="1"/>
</dbReference>
<gene>
    <name evidence="10" type="primary">hcaT</name>
    <name evidence="10" type="ORF">GHNINEIG_01635</name>
</gene>
<feature type="transmembrane region" description="Helical" evidence="8">
    <location>
        <begin position="239"/>
        <end position="262"/>
    </location>
</feature>
<dbReference type="Proteomes" id="UP000296201">
    <property type="component" value="Chromosome"/>
</dbReference>
<evidence type="ECO:0000313" key="10">
    <source>
        <dbReference type="EMBL" id="QBZ83575.1"/>
    </source>
</evidence>
<organism evidence="10 11">
    <name type="scientific">Hydrogenovibrio crunogenus</name>
    <dbReference type="NCBI Taxonomy" id="39765"/>
    <lineage>
        <taxon>Bacteria</taxon>
        <taxon>Pseudomonadati</taxon>
        <taxon>Pseudomonadota</taxon>
        <taxon>Gammaproteobacteria</taxon>
        <taxon>Thiotrichales</taxon>
        <taxon>Piscirickettsiaceae</taxon>
        <taxon>Hydrogenovibrio</taxon>
    </lineage>
</organism>
<sequence length="392" mass="44675">MPDQHYRAAYPKLSSFYFFYFMLFGALIPYIGLYYQSLGFNAIQIGQLMAVFIGTKIVAPNVLGWWADRTGETIRWLRWTAFLTLLFSFGLVYYHSFIGLLLTVFGFSFFFHAALPLFESYTFKNLYGVKERYGLVRLWGSVGFIVAVLWVGWQIDVFAIQTFPWLLSLLALIIWLATFWVKEQGRSFKKESSASFFKVVQQPWVASLLVVSILIQFSHGTYYSFYSIFLSDYGYSKTLIAWLWAVGVIAEIAVFFWMVPLFQRYSVKFLLMFSLILTLLRWVMIPLVPESLILLVFAQTLHAASYGLFHAAAIYLIDHHFRGDNQSRGQAVYASASHGVGGALGMLIAGYAWHDGGAYLAFGISAVAIVFAMLIAQKWIESDQNEKISRTG</sequence>
<feature type="transmembrane region" description="Helical" evidence="8">
    <location>
        <begin position="329"/>
        <end position="353"/>
    </location>
</feature>
<dbReference type="PANTHER" id="PTHR23522:SF10">
    <property type="entry name" value="3-PHENYLPROPIONIC ACID TRANSPORTER-RELATED"/>
    <property type="match status" value="1"/>
</dbReference>
<dbReference type="PANTHER" id="PTHR23522">
    <property type="entry name" value="BLL5896 PROTEIN"/>
    <property type="match status" value="1"/>
</dbReference>
<keyword evidence="5 8" id="KW-0812">Transmembrane</keyword>
<dbReference type="AlphaFoldDB" id="A0A4P7P173"/>
<dbReference type="SUPFAM" id="SSF103473">
    <property type="entry name" value="MFS general substrate transporter"/>
    <property type="match status" value="1"/>
</dbReference>
<dbReference type="GO" id="GO:0030395">
    <property type="term" value="F:lactose binding"/>
    <property type="evidence" value="ECO:0007669"/>
    <property type="project" value="TreeGrafter"/>
</dbReference>
<name>A0A4P7P173_9GAMM</name>
<evidence type="ECO:0000256" key="2">
    <source>
        <dbReference type="ARBA" id="ARBA00022448"/>
    </source>
</evidence>
<feature type="transmembrane region" description="Helical" evidence="8">
    <location>
        <begin position="16"/>
        <end position="36"/>
    </location>
</feature>
<evidence type="ECO:0000256" key="8">
    <source>
        <dbReference type="SAM" id="Phobius"/>
    </source>
</evidence>
<dbReference type="GO" id="GO:0015528">
    <property type="term" value="F:lactose:proton symporter activity"/>
    <property type="evidence" value="ECO:0007669"/>
    <property type="project" value="TreeGrafter"/>
</dbReference>
<dbReference type="InterPro" id="IPR036259">
    <property type="entry name" value="MFS_trans_sf"/>
</dbReference>
<protein>
    <submittedName>
        <fullName evidence="10">Putative 3-phenylpropionic acid transporter</fullName>
    </submittedName>
</protein>
<feature type="transmembrane region" description="Helical" evidence="8">
    <location>
        <begin position="135"/>
        <end position="153"/>
    </location>
</feature>
<evidence type="ECO:0000256" key="5">
    <source>
        <dbReference type="ARBA" id="ARBA00022692"/>
    </source>
</evidence>
<proteinExistence type="predicted"/>
<dbReference type="Gene3D" id="1.20.1250.20">
    <property type="entry name" value="MFS general substrate transporter like domains"/>
    <property type="match status" value="2"/>
</dbReference>
<feature type="transmembrane region" description="Helical" evidence="8">
    <location>
        <begin position="42"/>
        <end position="64"/>
    </location>
</feature>
<feature type="transmembrane region" description="Helical" evidence="8">
    <location>
        <begin position="202"/>
        <end position="219"/>
    </location>
</feature>
<comment type="subcellular location">
    <subcellularLocation>
        <location evidence="1">Cell inner membrane</location>
        <topology evidence="1">Multi-pass membrane protein</topology>
    </subcellularLocation>
</comment>
<keyword evidence="3" id="KW-1003">Cell membrane</keyword>
<dbReference type="EMBL" id="CP032096">
    <property type="protein sequence ID" value="QBZ83575.1"/>
    <property type="molecule type" value="Genomic_DNA"/>
</dbReference>
<feature type="transmembrane region" description="Helical" evidence="8">
    <location>
        <begin position="159"/>
        <end position="181"/>
    </location>
</feature>
<keyword evidence="4" id="KW-0997">Cell inner membrane</keyword>